<evidence type="ECO:0000313" key="6">
    <source>
        <dbReference type="Proteomes" id="UP001387100"/>
    </source>
</evidence>
<keyword evidence="1" id="KW-0238">DNA-binding</keyword>
<feature type="region of interest" description="Disordered" evidence="2">
    <location>
        <begin position="54"/>
        <end position="88"/>
    </location>
</feature>
<dbReference type="InterPro" id="IPR024412">
    <property type="entry name" value="Lsr2_dim_dom"/>
</dbReference>
<sequence>MAQKTKVILIDDVEGGEADETVTFALDGVSYEIDLTSERAAQLRDALAPWVGHARKAGGSGRATGTRRASRSSSSASRSSGSGVDTAAVREWARENGHTVSERGRISGAVLEAYQAANA</sequence>
<evidence type="ECO:0000256" key="1">
    <source>
        <dbReference type="ARBA" id="ARBA00023125"/>
    </source>
</evidence>
<comment type="caution">
    <text evidence="5">The sequence shown here is derived from an EMBL/GenBank/DDBJ whole genome shotgun (WGS) entry which is preliminary data.</text>
</comment>
<evidence type="ECO:0000259" key="3">
    <source>
        <dbReference type="Pfam" id="PF11774"/>
    </source>
</evidence>
<dbReference type="Pfam" id="PF11774">
    <property type="entry name" value="Lsr2"/>
    <property type="match status" value="1"/>
</dbReference>
<feature type="compositionally biased region" description="Low complexity" evidence="2">
    <location>
        <begin position="63"/>
        <end position="83"/>
    </location>
</feature>
<proteinExistence type="predicted"/>
<keyword evidence="6" id="KW-1185">Reference proteome</keyword>
<dbReference type="Proteomes" id="UP001387100">
    <property type="component" value="Unassembled WGS sequence"/>
</dbReference>
<accession>A0ABU8RGT2</accession>
<feature type="domain" description="Lsr2 DNA-binding" evidence="4">
    <location>
        <begin position="83"/>
        <end position="117"/>
    </location>
</feature>
<dbReference type="Pfam" id="PF23359">
    <property type="entry name" value="Lsr2_DNA-bd"/>
    <property type="match status" value="1"/>
</dbReference>
<dbReference type="Gene3D" id="4.10.320.10">
    <property type="entry name" value="E3-binding domain"/>
    <property type="match status" value="1"/>
</dbReference>
<reference evidence="5 6" key="1">
    <citation type="journal article" date="2017" name="Int. J. Syst. Evol. Microbiol.">
        <title>Pseudokineococcus basanitobsidens sp. nov., isolated from volcanic rock.</title>
        <authorList>
            <person name="Lee D.W."/>
            <person name="Park M.Y."/>
            <person name="Kim J.J."/>
            <person name="Kim B.S."/>
        </authorList>
    </citation>
    <scope>NUCLEOTIDE SEQUENCE [LARGE SCALE GENOMIC DNA]</scope>
    <source>
        <strain evidence="5 6">DSM 103726</strain>
    </source>
</reference>
<feature type="domain" description="Lsr2 dimerization" evidence="3">
    <location>
        <begin position="1"/>
        <end position="58"/>
    </location>
</feature>
<evidence type="ECO:0000313" key="5">
    <source>
        <dbReference type="EMBL" id="MEJ5944259.1"/>
    </source>
</evidence>
<dbReference type="Gene3D" id="3.30.60.230">
    <property type="entry name" value="Lsr2, dimerization domain"/>
    <property type="match status" value="1"/>
</dbReference>
<organism evidence="5 6">
    <name type="scientific">Pseudokineococcus basanitobsidens</name>
    <dbReference type="NCBI Taxonomy" id="1926649"/>
    <lineage>
        <taxon>Bacteria</taxon>
        <taxon>Bacillati</taxon>
        <taxon>Actinomycetota</taxon>
        <taxon>Actinomycetes</taxon>
        <taxon>Kineosporiales</taxon>
        <taxon>Kineosporiaceae</taxon>
        <taxon>Pseudokineococcus</taxon>
    </lineage>
</organism>
<dbReference type="RefSeq" id="WP_339573650.1">
    <property type="nucleotide sequence ID" value="NZ_JBBIAA010000002.1"/>
</dbReference>
<dbReference type="InterPro" id="IPR042261">
    <property type="entry name" value="Lsr2-like_dimerization"/>
</dbReference>
<protein>
    <submittedName>
        <fullName evidence="5">Lsr2 family protein</fullName>
    </submittedName>
</protein>
<evidence type="ECO:0000259" key="4">
    <source>
        <dbReference type="Pfam" id="PF23359"/>
    </source>
</evidence>
<dbReference type="EMBL" id="JBBIAA010000002">
    <property type="protein sequence ID" value="MEJ5944259.1"/>
    <property type="molecule type" value="Genomic_DNA"/>
</dbReference>
<name>A0ABU8RGT2_9ACTN</name>
<dbReference type="InterPro" id="IPR036625">
    <property type="entry name" value="E3-bd_dom_sf"/>
</dbReference>
<evidence type="ECO:0000256" key="2">
    <source>
        <dbReference type="SAM" id="MobiDB-lite"/>
    </source>
</evidence>
<dbReference type="InterPro" id="IPR055370">
    <property type="entry name" value="Lsr2_DNA-bd"/>
</dbReference>
<gene>
    <name evidence="5" type="ORF">WDZ17_02990</name>
</gene>